<proteinExistence type="predicted"/>
<gene>
    <name evidence="1" type="ORF">P353_22385</name>
</gene>
<organism evidence="1 2">
    <name type="scientific">Comamonas testosteroni</name>
    <name type="common">Pseudomonas testosteroni</name>
    <dbReference type="NCBI Taxonomy" id="285"/>
    <lineage>
        <taxon>Bacteria</taxon>
        <taxon>Pseudomonadati</taxon>
        <taxon>Pseudomonadota</taxon>
        <taxon>Betaproteobacteria</taxon>
        <taxon>Burkholderiales</taxon>
        <taxon>Comamonadaceae</taxon>
        <taxon>Comamonas</taxon>
    </lineage>
</organism>
<evidence type="ECO:0000313" key="2">
    <source>
        <dbReference type="Proteomes" id="UP000029553"/>
    </source>
</evidence>
<reference evidence="1 2" key="1">
    <citation type="submission" date="2013-09" db="EMBL/GenBank/DDBJ databases">
        <title>High correlation between genotypes and phenotypes of environmental bacteria Comamonas testosteroni strains.</title>
        <authorList>
            <person name="Liu L."/>
            <person name="Zhu W."/>
            <person name="Xia X."/>
            <person name="Xu B."/>
            <person name="Luo M."/>
            <person name="Wang G."/>
        </authorList>
    </citation>
    <scope>NUCLEOTIDE SEQUENCE [LARGE SCALE GENOMIC DNA]</scope>
    <source>
        <strain evidence="1 2">JL40</strain>
    </source>
</reference>
<comment type="caution">
    <text evidence="1">The sequence shown here is derived from an EMBL/GenBank/DDBJ whole genome shotgun (WGS) entry which is preliminary data.</text>
</comment>
<dbReference type="Proteomes" id="UP000029553">
    <property type="component" value="Unassembled WGS sequence"/>
</dbReference>
<protein>
    <submittedName>
        <fullName evidence="1">Uncharacterized protein</fullName>
    </submittedName>
</protein>
<accession>A0A096F7F2</accession>
<dbReference type="EMBL" id="AWOR01000069">
    <property type="protein sequence ID" value="KGH26281.1"/>
    <property type="molecule type" value="Genomic_DNA"/>
</dbReference>
<evidence type="ECO:0000313" key="1">
    <source>
        <dbReference type="EMBL" id="KGH26281.1"/>
    </source>
</evidence>
<sequence>MPATSRARTHLGGAAMIVEAKHVDWWRVVTDLNRSGWSMGRLSGRMGKHKSWFAALRNTPGTQPKFMDGLSLLCIWCEVMGKGWEDVPTERPTFSAHQIRSGT</sequence>
<name>A0A096F7F2_COMTE</name>
<dbReference type="AlphaFoldDB" id="A0A096F7F2"/>